<gene>
    <name evidence="1" type="ORF">COY52_10145</name>
</gene>
<reference evidence="2" key="1">
    <citation type="submission" date="2017-09" db="EMBL/GenBank/DDBJ databases">
        <title>Depth-based differentiation of microbial function through sediment-hosted aquifers and enrichment of novel symbionts in the deep terrestrial subsurface.</title>
        <authorList>
            <person name="Probst A.J."/>
            <person name="Ladd B."/>
            <person name="Jarett J.K."/>
            <person name="Geller-Mcgrath D.E."/>
            <person name="Sieber C.M.K."/>
            <person name="Emerson J.B."/>
            <person name="Anantharaman K."/>
            <person name="Thomas B.C."/>
            <person name="Malmstrom R."/>
            <person name="Stieglmeier M."/>
            <person name="Klingl A."/>
            <person name="Woyke T."/>
            <person name="Ryan C.M."/>
            <person name="Banfield J.F."/>
        </authorList>
    </citation>
    <scope>NUCLEOTIDE SEQUENCE [LARGE SCALE GENOMIC DNA]</scope>
</reference>
<name>A0A2M7S729_9BACT</name>
<organism evidence="1 2">
    <name type="scientific">Candidatus Desantisbacteria bacterium CG_4_10_14_0_8_um_filter_48_22</name>
    <dbReference type="NCBI Taxonomy" id="1974543"/>
    <lineage>
        <taxon>Bacteria</taxon>
        <taxon>Candidatus Desantisiibacteriota</taxon>
    </lineage>
</organism>
<dbReference type="EMBL" id="PFMR01000273">
    <property type="protein sequence ID" value="PIZ15270.1"/>
    <property type="molecule type" value="Genomic_DNA"/>
</dbReference>
<dbReference type="Proteomes" id="UP000229307">
    <property type="component" value="Unassembled WGS sequence"/>
</dbReference>
<comment type="caution">
    <text evidence="1">The sequence shown here is derived from an EMBL/GenBank/DDBJ whole genome shotgun (WGS) entry which is preliminary data.</text>
</comment>
<accession>A0A2M7S729</accession>
<dbReference type="AlphaFoldDB" id="A0A2M7S729"/>
<proteinExistence type="predicted"/>
<evidence type="ECO:0000313" key="2">
    <source>
        <dbReference type="Proteomes" id="UP000229307"/>
    </source>
</evidence>
<sequence>MKNEKGIALLYSLLLSVIIMAALAVGAQLIVTSLRESHKQKAIYAQGEAIAKAGIAESLSWFRRQQKQPIAVGYPVVGTYPDSAFHPRENTDTLEESVGLVGEIVLDEILSLWARYEVKRQNSDNYADPSLTDPDAVHDITGQKLQSYKTGQGLVWAIQSTGYVFVKRDPSKKHNEPPNEVVGRAIISTEFRRLTIKLPSVAAALYIDRGGPSGGKRLKVLNKAEVKGATGTYGVVRRGGQPADIGSAPKGYVSSEFNANTTSLILEPDRIFEVSADELKLMSDYLVSSVPKLPYSSSRDLPAIGIYYIDCPGNTAVFNNNYPLNTSGIVFVNGNLSIQSCNTGTYFTGVIYVNNGNVTINGPILISGALICNNKGLQYVTINGSTGSAEISYDPEIISLVRQQLTQYRENKSVYRVHSVLK</sequence>
<evidence type="ECO:0000313" key="1">
    <source>
        <dbReference type="EMBL" id="PIZ15270.1"/>
    </source>
</evidence>
<protein>
    <submittedName>
        <fullName evidence="1">Uncharacterized protein</fullName>
    </submittedName>
</protein>